<dbReference type="AlphaFoldDB" id="A0A0F9F7N7"/>
<dbReference type="EMBL" id="LAZR01022322">
    <property type="protein sequence ID" value="KKL82263.1"/>
    <property type="molecule type" value="Genomic_DNA"/>
</dbReference>
<reference evidence="1" key="1">
    <citation type="journal article" date="2015" name="Nature">
        <title>Complex archaea that bridge the gap between prokaryotes and eukaryotes.</title>
        <authorList>
            <person name="Spang A."/>
            <person name="Saw J.H."/>
            <person name="Jorgensen S.L."/>
            <person name="Zaremba-Niedzwiedzka K."/>
            <person name="Martijn J."/>
            <person name="Lind A.E."/>
            <person name="van Eijk R."/>
            <person name="Schleper C."/>
            <person name="Guy L."/>
            <person name="Ettema T.J."/>
        </authorList>
    </citation>
    <scope>NUCLEOTIDE SEQUENCE</scope>
</reference>
<sequence>MALFEYNIPGGTVGLACPLLITTPPPPDLTVRIQLAQTFTPQTTHTIDTARLFLHRSGSPGNFTVDIYAVDGNSLPIGASLCSGISNGDTLTTNSSGSARNVDLGAGAVLTADVEYAMVLDTPNAVAGTNAVLWQYSGFNSYARGQAVTYPEEIDDETTAPNWWNFSNDSDFKFA</sequence>
<comment type="caution">
    <text evidence="1">The sequence shown here is derived from an EMBL/GenBank/DDBJ whole genome shotgun (WGS) entry which is preliminary data.</text>
</comment>
<protein>
    <submittedName>
        <fullName evidence="1">Uncharacterized protein</fullName>
    </submittedName>
</protein>
<name>A0A0F9F7N7_9ZZZZ</name>
<organism evidence="1">
    <name type="scientific">marine sediment metagenome</name>
    <dbReference type="NCBI Taxonomy" id="412755"/>
    <lineage>
        <taxon>unclassified sequences</taxon>
        <taxon>metagenomes</taxon>
        <taxon>ecological metagenomes</taxon>
    </lineage>
</organism>
<evidence type="ECO:0000313" key="1">
    <source>
        <dbReference type="EMBL" id="KKL82263.1"/>
    </source>
</evidence>
<proteinExistence type="predicted"/>
<feature type="non-terminal residue" evidence="1">
    <location>
        <position position="175"/>
    </location>
</feature>
<gene>
    <name evidence="1" type="ORF">LCGC14_1986530</name>
</gene>
<accession>A0A0F9F7N7</accession>